<evidence type="ECO:0000313" key="3">
    <source>
        <dbReference type="Proteomes" id="UP000008144"/>
    </source>
</evidence>
<accession>A0A1W3JVP3</accession>
<reference evidence="2" key="4">
    <citation type="submission" date="2025-09" db="UniProtKB">
        <authorList>
            <consortium name="Ensembl"/>
        </authorList>
    </citation>
    <scope>IDENTIFICATION</scope>
</reference>
<name>F6RJL1_CIOIN</name>
<organism evidence="2 3">
    <name type="scientific">Ciona intestinalis</name>
    <name type="common">Transparent sea squirt</name>
    <name type="synonym">Ascidia intestinalis</name>
    <dbReference type="NCBI Taxonomy" id="7719"/>
    <lineage>
        <taxon>Eukaryota</taxon>
        <taxon>Metazoa</taxon>
        <taxon>Chordata</taxon>
        <taxon>Tunicata</taxon>
        <taxon>Ascidiacea</taxon>
        <taxon>Phlebobranchia</taxon>
        <taxon>Cionidae</taxon>
        <taxon>Ciona</taxon>
    </lineage>
</organism>
<dbReference type="GeneID" id="100183067"/>
<dbReference type="HOGENOM" id="CLU_633066_0_0_1"/>
<sequence length="433" mass="49513">MKQSTIATFFNQNTNDHHSVVPAHLKYMDQPVFSQKSKINPWNAHMYSSVKKNAKLKAYHKKRASDPYNRRYQDDDSARNSQSKEDSQNFYGSSSQSQDSTGWAKSFNQTRLSSAYSSMSSLNQAPRYGADTKPFDEDFRPYMESEKTKAKERAEREFSHQFISKLLEEHSTKVCEKFKKVSERMTKFEESQQKSIESFIKLIEELKSAGKLRDIELKSVQESVKLLQHKIPESALQEILSSLAEVKKSHKPTTSDSCTQYSPQVCKLPGITFSQRNSPISVVNPVQSVVNCIKQTTRFVDKENYGTPNVNLTSHSRLRSRRNLKDLSPLSQVFNLQDQETEGCLLKTVKALPEPVRRKSTRNRKKSKKVNKKQQPKTKINSGGSGAITQPAFKIEERQDSYSALVRNESASDDEYDIFSFDGSTTFTRLHLI</sequence>
<feature type="compositionally biased region" description="Basic residues" evidence="1">
    <location>
        <begin position="358"/>
        <end position="376"/>
    </location>
</feature>
<feature type="region of interest" description="Disordered" evidence="1">
    <location>
        <begin position="354"/>
        <end position="393"/>
    </location>
</feature>
<gene>
    <name evidence="2" type="primary">LOC100183067</name>
</gene>
<evidence type="ECO:0000256" key="1">
    <source>
        <dbReference type="SAM" id="MobiDB-lite"/>
    </source>
</evidence>
<reference evidence="2" key="2">
    <citation type="journal article" date="2008" name="Genome Biol.">
        <title>Improved genome assembly and evidence-based global gene model set for the chordate Ciona intestinalis: new insight into intron and operon populations.</title>
        <authorList>
            <person name="Satou Y."/>
            <person name="Mineta K."/>
            <person name="Ogasawara M."/>
            <person name="Sasakura Y."/>
            <person name="Shoguchi E."/>
            <person name="Ueno K."/>
            <person name="Yamada L."/>
            <person name="Matsumoto J."/>
            <person name="Wasserscheid J."/>
            <person name="Dewar K."/>
            <person name="Wiley G.B."/>
            <person name="Macmil S.L."/>
            <person name="Roe B.A."/>
            <person name="Zeller R.W."/>
            <person name="Hastings K.E."/>
            <person name="Lemaire P."/>
            <person name="Lindquist E."/>
            <person name="Endo T."/>
            <person name="Hotta K."/>
            <person name="Inaba K."/>
        </authorList>
    </citation>
    <scope>NUCLEOTIDE SEQUENCE [LARGE SCALE GENOMIC DNA]</scope>
    <source>
        <strain evidence="2">wild type</strain>
    </source>
</reference>
<evidence type="ECO:0000313" key="2">
    <source>
        <dbReference type="Ensembl" id="ENSCINP00000025142.2"/>
    </source>
</evidence>
<dbReference type="RefSeq" id="XP_009862181.1">
    <property type="nucleotide sequence ID" value="XM_009863879.3"/>
</dbReference>
<feature type="compositionally biased region" description="Basic and acidic residues" evidence="1">
    <location>
        <begin position="64"/>
        <end position="87"/>
    </location>
</feature>
<protein>
    <submittedName>
        <fullName evidence="2">Uncharacterized LOC100183067</fullName>
    </submittedName>
</protein>
<feature type="compositionally biased region" description="Polar residues" evidence="1">
    <location>
        <begin position="88"/>
        <end position="104"/>
    </location>
</feature>
<reference evidence="2" key="3">
    <citation type="submission" date="2025-08" db="UniProtKB">
        <authorList>
            <consortium name="Ensembl"/>
        </authorList>
    </citation>
    <scope>IDENTIFICATION</scope>
</reference>
<feature type="region of interest" description="Disordered" evidence="1">
    <location>
        <begin position="58"/>
        <end position="104"/>
    </location>
</feature>
<dbReference type="EMBL" id="EAAA01000087">
    <property type="status" value="NOT_ANNOTATED_CDS"/>
    <property type="molecule type" value="Genomic_DNA"/>
</dbReference>
<dbReference type="EMBL" id="EAAA01000088">
    <property type="status" value="NOT_ANNOTATED_CDS"/>
    <property type="molecule type" value="Genomic_DNA"/>
</dbReference>
<dbReference type="Ensembl" id="ENSCINT00000025388.2">
    <property type="protein sequence ID" value="ENSCINP00000025142.2"/>
    <property type="gene ID" value="ENSCING00000013770.2"/>
</dbReference>
<keyword evidence="3" id="KW-1185">Reference proteome</keyword>
<dbReference type="InParanoid" id="F6RJL1"/>
<dbReference type="AlphaFoldDB" id="F6RJL1"/>
<dbReference type="Proteomes" id="UP000008144">
    <property type="component" value="Chromosome 1"/>
</dbReference>
<accession>F6RJL1</accession>
<dbReference type="OMA" id="FRPYMES"/>
<dbReference type="GeneTree" id="ENSGT00530000068650"/>
<proteinExistence type="predicted"/>
<reference evidence="3" key="1">
    <citation type="journal article" date="2002" name="Science">
        <title>The draft genome of Ciona intestinalis: insights into chordate and vertebrate origins.</title>
        <authorList>
            <person name="Dehal P."/>
            <person name="Satou Y."/>
            <person name="Campbell R.K."/>
            <person name="Chapman J."/>
            <person name="Degnan B."/>
            <person name="De Tomaso A."/>
            <person name="Davidson B."/>
            <person name="Di Gregorio A."/>
            <person name="Gelpke M."/>
            <person name="Goodstein D.M."/>
            <person name="Harafuji N."/>
            <person name="Hastings K.E."/>
            <person name="Ho I."/>
            <person name="Hotta K."/>
            <person name="Huang W."/>
            <person name="Kawashima T."/>
            <person name="Lemaire P."/>
            <person name="Martinez D."/>
            <person name="Meinertzhagen I.A."/>
            <person name="Necula S."/>
            <person name="Nonaka M."/>
            <person name="Putnam N."/>
            <person name="Rash S."/>
            <person name="Saiga H."/>
            <person name="Satake M."/>
            <person name="Terry A."/>
            <person name="Yamada L."/>
            <person name="Wang H.G."/>
            <person name="Awazu S."/>
            <person name="Azumi K."/>
            <person name="Boore J."/>
            <person name="Branno M."/>
            <person name="Chin-Bow S."/>
            <person name="DeSantis R."/>
            <person name="Doyle S."/>
            <person name="Francino P."/>
            <person name="Keys D.N."/>
            <person name="Haga S."/>
            <person name="Hayashi H."/>
            <person name="Hino K."/>
            <person name="Imai K.S."/>
            <person name="Inaba K."/>
            <person name="Kano S."/>
            <person name="Kobayashi K."/>
            <person name="Kobayashi M."/>
            <person name="Lee B.I."/>
            <person name="Makabe K.W."/>
            <person name="Manohar C."/>
            <person name="Matassi G."/>
            <person name="Medina M."/>
            <person name="Mochizuki Y."/>
            <person name="Mount S."/>
            <person name="Morishita T."/>
            <person name="Miura S."/>
            <person name="Nakayama A."/>
            <person name="Nishizaka S."/>
            <person name="Nomoto H."/>
            <person name="Ohta F."/>
            <person name="Oishi K."/>
            <person name="Rigoutsos I."/>
            <person name="Sano M."/>
            <person name="Sasaki A."/>
            <person name="Sasakura Y."/>
            <person name="Shoguchi E."/>
            <person name="Shin-i T."/>
            <person name="Spagnuolo A."/>
            <person name="Stainier D."/>
            <person name="Suzuki M.M."/>
            <person name="Tassy O."/>
            <person name="Takatori N."/>
            <person name="Tokuoka M."/>
            <person name="Yagi K."/>
            <person name="Yoshizaki F."/>
            <person name="Wada S."/>
            <person name="Zhang C."/>
            <person name="Hyatt P.D."/>
            <person name="Larimer F."/>
            <person name="Detter C."/>
            <person name="Doggett N."/>
            <person name="Glavina T."/>
            <person name="Hawkins T."/>
            <person name="Richardson P."/>
            <person name="Lucas S."/>
            <person name="Kohara Y."/>
            <person name="Levine M."/>
            <person name="Satoh N."/>
            <person name="Rokhsar D.S."/>
        </authorList>
    </citation>
    <scope>NUCLEOTIDE SEQUENCE [LARGE SCALE GENOMIC DNA]</scope>
</reference>